<dbReference type="Gene3D" id="2.40.160.20">
    <property type="match status" value="1"/>
</dbReference>
<evidence type="ECO:0000256" key="1">
    <source>
        <dbReference type="ARBA" id="ARBA00004442"/>
    </source>
</evidence>
<keyword evidence="4" id="KW-1185">Reference proteome</keyword>
<keyword evidence="2" id="KW-0732">Signal</keyword>
<protein>
    <recommendedName>
        <fullName evidence="5">Outer membrane protein beta-barrel domain-containing protein</fullName>
    </recommendedName>
</protein>
<dbReference type="RefSeq" id="WP_102951951.1">
    <property type="nucleotide sequence ID" value="NZ_CP024847.1"/>
</dbReference>
<gene>
    <name evidence="3" type="ORF">CUN60_10260</name>
</gene>
<dbReference type="KEGG" id="nba:CUN60_10260"/>
<feature type="signal peptide" evidence="2">
    <location>
        <begin position="1"/>
        <end position="18"/>
    </location>
</feature>
<evidence type="ECO:0000313" key="3">
    <source>
        <dbReference type="EMBL" id="AUR52663.1"/>
    </source>
</evidence>
<reference evidence="4" key="1">
    <citation type="submission" date="2017-11" db="EMBL/GenBank/DDBJ databases">
        <authorList>
            <person name="Chan K.G."/>
            <person name="Lee L.S."/>
        </authorList>
    </citation>
    <scope>NUCLEOTIDE SEQUENCE [LARGE SCALE GENOMIC DNA]</scope>
    <source>
        <strain evidence="4">DSM 100970</strain>
    </source>
</reference>
<dbReference type="Proteomes" id="UP000236655">
    <property type="component" value="Chromosome"/>
</dbReference>
<evidence type="ECO:0000313" key="4">
    <source>
        <dbReference type="Proteomes" id="UP000236655"/>
    </source>
</evidence>
<dbReference type="EMBL" id="CP024847">
    <property type="protein sequence ID" value="AUR52663.1"/>
    <property type="molecule type" value="Genomic_DNA"/>
</dbReference>
<evidence type="ECO:0000256" key="2">
    <source>
        <dbReference type="SAM" id="SignalP"/>
    </source>
</evidence>
<dbReference type="OrthoDB" id="5360144at2"/>
<dbReference type="SUPFAM" id="SSF56925">
    <property type="entry name" value="OMPA-like"/>
    <property type="match status" value="1"/>
</dbReference>
<organism evidence="3 4">
    <name type="scientific">Aquella oligotrophica</name>
    <dbReference type="NCBI Taxonomy" id="2067065"/>
    <lineage>
        <taxon>Bacteria</taxon>
        <taxon>Pseudomonadati</taxon>
        <taxon>Pseudomonadota</taxon>
        <taxon>Betaproteobacteria</taxon>
        <taxon>Neisseriales</taxon>
        <taxon>Neisseriaceae</taxon>
        <taxon>Aquella</taxon>
    </lineage>
</organism>
<name>A0A2I7N878_9NEIS</name>
<comment type="subcellular location">
    <subcellularLocation>
        <location evidence="1">Cell outer membrane</location>
    </subcellularLocation>
</comment>
<dbReference type="GO" id="GO:0009279">
    <property type="term" value="C:cell outer membrane"/>
    <property type="evidence" value="ECO:0007669"/>
    <property type="project" value="UniProtKB-SubCell"/>
</dbReference>
<evidence type="ECO:0008006" key="5">
    <source>
        <dbReference type="Google" id="ProtNLM"/>
    </source>
</evidence>
<dbReference type="AlphaFoldDB" id="A0A2I7N878"/>
<dbReference type="InterPro" id="IPR011250">
    <property type="entry name" value="OMP/PagP_B-barrel"/>
</dbReference>
<accession>A0A2I7N878</accession>
<sequence>MRKLISIILAATAGIAYADDAGVYINANAGINTGSNYQFAYNANAGYMFNRYLGVEAGFTGASTSYWDAAIKGVLPIPIVDIYGRLGMSYVNNYGSTSGAVLYGVGVAFPILPYIRINIEDYAISNASTQNFLMGGLEVKF</sequence>
<proteinExistence type="predicted"/>
<feature type="chain" id="PRO_5014414913" description="Outer membrane protein beta-barrel domain-containing protein" evidence="2">
    <location>
        <begin position="19"/>
        <end position="141"/>
    </location>
</feature>